<protein>
    <submittedName>
        <fullName evidence="1">Uncharacterized protein</fullName>
    </submittedName>
</protein>
<dbReference type="HOGENOM" id="CLU_2816480_0_0_1"/>
<keyword evidence="2" id="KW-1185">Reference proteome</keyword>
<evidence type="ECO:0000313" key="1">
    <source>
        <dbReference type="EnsemblPlants" id="OBART09G05160.1"/>
    </source>
</evidence>
<dbReference type="AlphaFoldDB" id="A0A0D3H541"/>
<accession>A0A0D3H541</accession>
<organism evidence="1">
    <name type="scientific">Oryza barthii</name>
    <dbReference type="NCBI Taxonomy" id="65489"/>
    <lineage>
        <taxon>Eukaryota</taxon>
        <taxon>Viridiplantae</taxon>
        <taxon>Streptophyta</taxon>
        <taxon>Embryophyta</taxon>
        <taxon>Tracheophyta</taxon>
        <taxon>Spermatophyta</taxon>
        <taxon>Magnoliopsida</taxon>
        <taxon>Liliopsida</taxon>
        <taxon>Poales</taxon>
        <taxon>Poaceae</taxon>
        <taxon>BOP clade</taxon>
        <taxon>Oryzoideae</taxon>
        <taxon>Oryzeae</taxon>
        <taxon>Oryzinae</taxon>
        <taxon>Oryza</taxon>
    </lineage>
</organism>
<reference evidence="1" key="2">
    <citation type="submission" date="2015-03" db="UniProtKB">
        <authorList>
            <consortium name="EnsemblPlants"/>
        </authorList>
    </citation>
    <scope>IDENTIFICATION</scope>
</reference>
<name>A0A0D3H541_9ORYZ</name>
<proteinExistence type="predicted"/>
<dbReference type="EnsemblPlants" id="OBART09G05160.1">
    <property type="protein sequence ID" value="OBART09G05160.1"/>
    <property type="gene ID" value="OBART09G05160"/>
</dbReference>
<reference evidence="1" key="1">
    <citation type="journal article" date="2009" name="Rice">
        <title>De Novo Next Generation Sequencing of Plant Genomes.</title>
        <authorList>
            <person name="Rounsley S."/>
            <person name="Marri P.R."/>
            <person name="Yu Y."/>
            <person name="He R."/>
            <person name="Sisneros N."/>
            <person name="Goicoechea J.L."/>
            <person name="Lee S.J."/>
            <person name="Angelova A."/>
            <person name="Kudrna D."/>
            <person name="Luo M."/>
            <person name="Affourtit J."/>
            <person name="Desany B."/>
            <person name="Knight J."/>
            <person name="Niazi F."/>
            <person name="Egholm M."/>
            <person name="Wing R.A."/>
        </authorList>
    </citation>
    <scope>NUCLEOTIDE SEQUENCE [LARGE SCALE GENOMIC DNA]</scope>
    <source>
        <strain evidence="1">cv. IRGC 105608</strain>
    </source>
</reference>
<evidence type="ECO:0000313" key="2">
    <source>
        <dbReference type="Proteomes" id="UP000026960"/>
    </source>
</evidence>
<dbReference type="PaxDb" id="65489-OBART09G05160.1"/>
<dbReference type="Gramene" id="OBART09G05160.1">
    <property type="protein sequence ID" value="OBART09G05160.1"/>
    <property type="gene ID" value="OBART09G05160"/>
</dbReference>
<sequence length="67" mass="7810">MATLLFPCRWQRIGTNPFFIRDDGRRLNVSSLWAYEALGKHRWSCAKIKSNPGVKKLRQTLKTLYGN</sequence>
<dbReference type="Proteomes" id="UP000026960">
    <property type="component" value="Chromosome 9"/>
</dbReference>